<evidence type="ECO:0000313" key="1">
    <source>
        <dbReference type="EMBL" id="KZC10351.1"/>
    </source>
</evidence>
<protein>
    <submittedName>
        <fullName evidence="1">Uncharacterized protein</fullName>
    </submittedName>
</protein>
<sequence length="64" mass="7295">MKLIIFSLTIFCNIEDSGDIVNDNVSWGTLYILHTTSLLCLKKIRRMSDRRGLMPCHVLGVLKT</sequence>
<proteinExistence type="predicted"/>
<dbReference type="Proteomes" id="UP000076502">
    <property type="component" value="Unassembled WGS sequence"/>
</dbReference>
<evidence type="ECO:0000313" key="2">
    <source>
        <dbReference type="Proteomes" id="UP000076502"/>
    </source>
</evidence>
<name>A0A154PET6_DUFNO</name>
<organism evidence="1 2">
    <name type="scientific">Dufourea novaeangliae</name>
    <name type="common">Sweat bee</name>
    <dbReference type="NCBI Taxonomy" id="178035"/>
    <lineage>
        <taxon>Eukaryota</taxon>
        <taxon>Metazoa</taxon>
        <taxon>Ecdysozoa</taxon>
        <taxon>Arthropoda</taxon>
        <taxon>Hexapoda</taxon>
        <taxon>Insecta</taxon>
        <taxon>Pterygota</taxon>
        <taxon>Neoptera</taxon>
        <taxon>Endopterygota</taxon>
        <taxon>Hymenoptera</taxon>
        <taxon>Apocrita</taxon>
        <taxon>Aculeata</taxon>
        <taxon>Apoidea</taxon>
        <taxon>Anthophila</taxon>
        <taxon>Halictidae</taxon>
        <taxon>Rophitinae</taxon>
        <taxon>Dufourea</taxon>
    </lineage>
</organism>
<accession>A0A154PET6</accession>
<dbReference type="AlphaFoldDB" id="A0A154PET6"/>
<reference evidence="1 2" key="1">
    <citation type="submission" date="2015-07" db="EMBL/GenBank/DDBJ databases">
        <title>The genome of Dufourea novaeangliae.</title>
        <authorList>
            <person name="Pan H."/>
            <person name="Kapheim K."/>
        </authorList>
    </citation>
    <scope>NUCLEOTIDE SEQUENCE [LARGE SCALE GENOMIC DNA]</scope>
    <source>
        <strain evidence="1">0120121106</strain>
        <tissue evidence="1">Whole body</tissue>
    </source>
</reference>
<dbReference type="EMBL" id="KQ434889">
    <property type="protein sequence ID" value="KZC10351.1"/>
    <property type="molecule type" value="Genomic_DNA"/>
</dbReference>
<gene>
    <name evidence="1" type="ORF">WN55_01467</name>
</gene>
<keyword evidence="2" id="KW-1185">Reference proteome</keyword>